<name>A0A3B6PLG4_WHEAT</name>
<organism evidence="2">
    <name type="scientific">Triticum aestivum</name>
    <name type="common">Wheat</name>
    <dbReference type="NCBI Taxonomy" id="4565"/>
    <lineage>
        <taxon>Eukaryota</taxon>
        <taxon>Viridiplantae</taxon>
        <taxon>Streptophyta</taxon>
        <taxon>Embryophyta</taxon>
        <taxon>Tracheophyta</taxon>
        <taxon>Spermatophyta</taxon>
        <taxon>Magnoliopsida</taxon>
        <taxon>Liliopsida</taxon>
        <taxon>Poales</taxon>
        <taxon>Poaceae</taxon>
        <taxon>BOP clade</taxon>
        <taxon>Pooideae</taxon>
        <taxon>Triticodae</taxon>
        <taxon>Triticeae</taxon>
        <taxon>Triticinae</taxon>
        <taxon>Triticum</taxon>
    </lineage>
</organism>
<keyword evidence="3" id="KW-1185">Reference proteome</keyword>
<accession>A0A3B6PLG4</accession>
<dbReference type="STRING" id="4565.A0A3B6PLG4"/>
<dbReference type="PANTHER" id="PTHR34709">
    <property type="entry name" value="OS10G0396666 PROTEIN"/>
    <property type="match status" value="1"/>
</dbReference>
<reference evidence="2" key="1">
    <citation type="submission" date="2018-08" db="EMBL/GenBank/DDBJ databases">
        <authorList>
            <person name="Rossello M."/>
        </authorList>
    </citation>
    <scope>NUCLEOTIDE SEQUENCE [LARGE SCALE GENOMIC DNA]</scope>
    <source>
        <strain evidence="2">cv. Chinese Spring</strain>
    </source>
</reference>
<sequence>MDMESDEAAARSLAAVPGGGGSDFLSRLPDHLLVDILLRLCTKDAVATTVLSRRWRAVWPGLPHLNFDGVDPSVPARALASYQDLAAFDIQRLAVSPNQVDAQETSAWLALAAPRLTGPLHLDISRALSEEALDDLLMADEVDDDDQEALEFPCFVRATEIRLDLAFLAPVLPPIGVFEALRSIFLHNFRCQGQIIFNDMVFPSLQHLTMNRARCLNVLINSNALVSVHLSYFMLLQQLAIMAPGLQQLEVLRCFYDAPIPVANITAESLEVLSWDGPYDAEFVHFGEMPCLWRLRAPPIFTLRWQEFQMAQICARFLNRFAAVNQLELHMSLGCAFEIELRCDEARSYCNMRFAHK</sequence>
<dbReference type="Gramene" id="TraesCS6B02G268400.1">
    <property type="protein sequence ID" value="TraesCS6B02G268400.1"/>
    <property type="gene ID" value="TraesCS6B02G268400"/>
</dbReference>
<dbReference type="Proteomes" id="UP000019116">
    <property type="component" value="Chromosome 6B"/>
</dbReference>
<dbReference type="Gramene" id="TraesCS6B03G0784000.1">
    <property type="protein sequence ID" value="TraesCS6B03G0784000.1.CDS"/>
    <property type="gene ID" value="TraesCS6B03G0784000"/>
</dbReference>
<dbReference type="CDD" id="cd22160">
    <property type="entry name" value="F-box_AtFBL13-like"/>
    <property type="match status" value="1"/>
</dbReference>
<dbReference type="SUPFAM" id="SSF52047">
    <property type="entry name" value="RNI-like"/>
    <property type="match status" value="1"/>
</dbReference>
<dbReference type="EnsemblPlants" id="TraesCS6B02G268400.1">
    <property type="protein sequence ID" value="TraesCS6B02G268400.1"/>
    <property type="gene ID" value="TraesCS6B02G268400"/>
</dbReference>
<dbReference type="Pfam" id="PF00646">
    <property type="entry name" value="F-box"/>
    <property type="match status" value="1"/>
</dbReference>
<dbReference type="OMA" id="CDEARSY"/>
<dbReference type="SMART" id="SM00256">
    <property type="entry name" value="FBOX"/>
    <property type="match status" value="1"/>
</dbReference>
<dbReference type="InterPro" id="IPR053781">
    <property type="entry name" value="F-box_AtFBL13-like"/>
</dbReference>
<dbReference type="PANTHER" id="PTHR34709:SF42">
    <property type="entry name" value="F-BOX DOMAIN-CONTAINING PROTEIN"/>
    <property type="match status" value="1"/>
</dbReference>
<dbReference type="PROSITE" id="PS50181">
    <property type="entry name" value="FBOX"/>
    <property type="match status" value="1"/>
</dbReference>
<dbReference type="SUPFAM" id="SSF81383">
    <property type="entry name" value="F-box domain"/>
    <property type="match status" value="1"/>
</dbReference>
<protein>
    <recommendedName>
        <fullName evidence="1">F-box domain-containing protein</fullName>
    </recommendedName>
</protein>
<dbReference type="InterPro" id="IPR036047">
    <property type="entry name" value="F-box-like_dom_sf"/>
</dbReference>
<evidence type="ECO:0000313" key="3">
    <source>
        <dbReference type="Proteomes" id="UP000019116"/>
    </source>
</evidence>
<evidence type="ECO:0000313" key="2">
    <source>
        <dbReference type="EnsemblPlants" id="TraesCS6B02G268400.1"/>
    </source>
</evidence>
<feature type="domain" description="F-box" evidence="1">
    <location>
        <begin position="22"/>
        <end position="58"/>
    </location>
</feature>
<evidence type="ECO:0000259" key="1">
    <source>
        <dbReference type="PROSITE" id="PS50181"/>
    </source>
</evidence>
<dbReference type="AlphaFoldDB" id="A0A3B6PLG4"/>
<reference evidence="2" key="2">
    <citation type="submission" date="2018-10" db="UniProtKB">
        <authorList>
            <consortium name="EnsemblPlants"/>
        </authorList>
    </citation>
    <scope>IDENTIFICATION</scope>
</reference>
<dbReference type="OrthoDB" id="612216at2759"/>
<dbReference type="InterPro" id="IPR055312">
    <property type="entry name" value="FBL15-like"/>
</dbReference>
<proteinExistence type="predicted"/>
<dbReference type="InterPro" id="IPR001810">
    <property type="entry name" value="F-box_dom"/>
</dbReference>